<keyword evidence="6" id="KW-0597">Phosphoprotein</keyword>
<accession>A0A9D1EQX0</accession>
<dbReference type="SMART" id="SM00448">
    <property type="entry name" value="REC"/>
    <property type="match status" value="1"/>
</dbReference>
<dbReference type="InterPro" id="IPR058245">
    <property type="entry name" value="NreC/VraR/RcsB-like_REC"/>
</dbReference>
<evidence type="ECO:0000256" key="3">
    <source>
        <dbReference type="ARBA" id="ARBA00023125"/>
    </source>
</evidence>
<proteinExistence type="predicted"/>
<dbReference type="GO" id="GO:0006355">
    <property type="term" value="P:regulation of DNA-templated transcription"/>
    <property type="evidence" value="ECO:0007669"/>
    <property type="project" value="InterPro"/>
</dbReference>
<keyword evidence="2" id="KW-0805">Transcription regulation</keyword>
<dbReference type="CDD" id="cd17535">
    <property type="entry name" value="REC_NarL-like"/>
    <property type="match status" value="1"/>
</dbReference>
<organism evidence="8 9">
    <name type="scientific">Candidatus Limivivens intestinipullorum</name>
    <dbReference type="NCBI Taxonomy" id="2840858"/>
    <lineage>
        <taxon>Bacteria</taxon>
        <taxon>Bacillati</taxon>
        <taxon>Bacillota</taxon>
        <taxon>Clostridia</taxon>
        <taxon>Lachnospirales</taxon>
        <taxon>Lachnospiraceae</taxon>
        <taxon>Lachnospiraceae incertae sedis</taxon>
        <taxon>Candidatus Limivivens</taxon>
    </lineage>
</organism>
<dbReference type="SUPFAM" id="SSF46894">
    <property type="entry name" value="C-terminal effector domain of the bipartite response regulators"/>
    <property type="match status" value="1"/>
</dbReference>
<dbReference type="InterPro" id="IPR001789">
    <property type="entry name" value="Sig_transdc_resp-reg_receiver"/>
</dbReference>
<evidence type="ECO:0000256" key="4">
    <source>
        <dbReference type="ARBA" id="ARBA00023163"/>
    </source>
</evidence>
<name>A0A9D1EQX0_9FIRM</name>
<sequence>MNPHKKISVMIVEDDMDFQFLIRRAILREPDMETAGCFDNPAAAVRAALQRPPDIVLMDLSLGKSVSEGISASRQIRLATDSKVLILTSYENPTTVVEAAVNSLAHGYLFKSHFDLLIETIRKTAAGATPQEFMIKSLLLSRLSPAERSVFEIMIGRDVTLHSSPKTISNQKTMVLKKLGFSSQNELMHIFADPDEPYSP</sequence>
<dbReference type="InterPro" id="IPR011006">
    <property type="entry name" value="CheY-like_superfamily"/>
</dbReference>
<dbReference type="PANTHER" id="PTHR43214:SF41">
    <property type="entry name" value="NITRATE_NITRITE RESPONSE REGULATOR PROTEIN NARP"/>
    <property type="match status" value="1"/>
</dbReference>
<dbReference type="AlphaFoldDB" id="A0A9D1EQX0"/>
<evidence type="ECO:0000256" key="1">
    <source>
        <dbReference type="ARBA" id="ARBA00018672"/>
    </source>
</evidence>
<reference evidence="8" key="1">
    <citation type="submission" date="2020-10" db="EMBL/GenBank/DDBJ databases">
        <authorList>
            <person name="Gilroy R."/>
        </authorList>
    </citation>
    <scope>NUCLEOTIDE SEQUENCE</scope>
    <source>
        <strain evidence="8">CHK190-19873</strain>
    </source>
</reference>
<dbReference type="EMBL" id="DVIQ01000004">
    <property type="protein sequence ID" value="HIS30086.1"/>
    <property type="molecule type" value="Genomic_DNA"/>
</dbReference>
<evidence type="ECO:0000259" key="7">
    <source>
        <dbReference type="PROSITE" id="PS50110"/>
    </source>
</evidence>
<evidence type="ECO:0000313" key="9">
    <source>
        <dbReference type="Proteomes" id="UP000823935"/>
    </source>
</evidence>
<evidence type="ECO:0000256" key="2">
    <source>
        <dbReference type="ARBA" id="ARBA00023015"/>
    </source>
</evidence>
<dbReference type="SUPFAM" id="SSF52172">
    <property type="entry name" value="CheY-like"/>
    <property type="match status" value="1"/>
</dbReference>
<dbReference type="Pfam" id="PF00072">
    <property type="entry name" value="Response_reg"/>
    <property type="match status" value="1"/>
</dbReference>
<dbReference type="InterPro" id="IPR016032">
    <property type="entry name" value="Sig_transdc_resp-reg_C-effctor"/>
</dbReference>
<evidence type="ECO:0000256" key="6">
    <source>
        <dbReference type="PROSITE-ProRule" id="PRU00169"/>
    </source>
</evidence>
<gene>
    <name evidence="8" type="ORF">IAB44_00820</name>
</gene>
<reference evidence="8" key="2">
    <citation type="journal article" date="2021" name="PeerJ">
        <title>Extensive microbial diversity within the chicken gut microbiome revealed by metagenomics and culture.</title>
        <authorList>
            <person name="Gilroy R."/>
            <person name="Ravi A."/>
            <person name="Getino M."/>
            <person name="Pursley I."/>
            <person name="Horton D.L."/>
            <person name="Alikhan N.F."/>
            <person name="Baker D."/>
            <person name="Gharbi K."/>
            <person name="Hall N."/>
            <person name="Watson M."/>
            <person name="Adriaenssens E.M."/>
            <person name="Foster-Nyarko E."/>
            <person name="Jarju S."/>
            <person name="Secka A."/>
            <person name="Antonio M."/>
            <person name="Oren A."/>
            <person name="Chaudhuri R.R."/>
            <person name="La Ragione R."/>
            <person name="Hildebrand F."/>
            <person name="Pallen M.J."/>
        </authorList>
    </citation>
    <scope>NUCLEOTIDE SEQUENCE</scope>
    <source>
        <strain evidence="8">CHK190-19873</strain>
    </source>
</reference>
<dbReference type="Proteomes" id="UP000823935">
    <property type="component" value="Unassembled WGS sequence"/>
</dbReference>
<feature type="modified residue" description="4-aspartylphosphate" evidence="6">
    <location>
        <position position="59"/>
    </location>
</feature>
<protein>
    <recommendedName>
        <fullName evidence="1">Stage 0 sporulation protein A homolog</fullName>
    </recommendedName>
</protein>
<dbReference type="InterPro" id="IPR039420">
    <property type="entry name" value="WalR-like"/>
</dbReference>
<evidence type="ECO:0000313" key="8">
    <source>
        <dbReference type="EMBL" id="HIS30086.1"/>
    </source>
</evidence>
<keyword evidence="4" id="KW-0804">Transcription</keyword>
<keyword evidence="3" id="KW-0238">DNA-binding</keyword>
<dbReference type="GO" id="GO:0003677">
    <property type="term" value="F:DNA binding"/>
    <property type="evidence" value="ECO:0007669"/>
    <property type="project" value="UniProtKB-KW"/>
</dbReference>
<comment type="caution">
    <text evidence="8">The sequence shown here is derived from an EMBL/GenBank/DDBJ whole genome shotgun (WGS) entry which is preliminary data.</text>
</comment>
<comment type="function">
    <text evidence="5">May play the central regulatory role in sporulation. It may be an element of the effector pathway responsible for the activation of sporulation genes in response to nutritional stress. Spo0A may act in concert with spo0H (a sigma factor) to control the expression of some genes that are critical to the sporulation process.</text>
</comment>
<feature type="domain" description="Response regulatory" evidence="7">
    <location>
        <begin position="8"/>
        <end position="126"/>
    </location>
</feature>
<dbReference type="Gene3D" id="3.40.50.2300">
    <property type="match status" value="1"/>
</dbReference>
<dbReference type="PROSITE" id="PS50110">
    <property type="entry name" value="RESPONSE_REGULATORY"/>
    <property type="match status" value="1"/>
</dbReference>
<evidence type="ECO:0000256" key="5">
    <source>
        <dbReference type="ARBA" id="ARBA00024867"/>
    </source>
</evidence>
<dbReference type="PANTHER" id="PTHR43214">
    <property type="entry name" value="TWO-COMPONENT RESPONSE REGULATOR"/>
    <property type="match status" value="1"/>
</dbReference>
<dbReference type="GO" id="GO:0000160">
    <property type="term" value="P:phosphorelay signal transduction system"/>
    <property type="evidence" value="ECO:0007669"/>
    <property type="project" value="InterPro"/>
</dbReference>